<dbReference type="GO" id="GO:0016567">
    <property type="term" value="P:protein ubiquitination"/>
    <property type="evidence" value="ECO:0007669"/>
    <property type="project" value="InterPro"/>
</dbReference>
<dbReference type="PROSITE" id="PS51873">
    <property type="entry name" value="TRIAD"/>
    <property type="match status" value="1"/>
</dbReference>
<dbReference type="InterPro" id="IPR044066">
    <property type="entry name" value="TRIAD_supradom"/>
</dbReference>
<evidence type="ECO:0000313" key="12">
    <source>
        <dbReference type="Proteomes" id="UP000799757"/>
    </source>
</evidence>
<evidence type="ECO:0000256" key="3">
    <source>
        <dbReference type="ARBA" id="ARBA00022679"/>
    </source>
</evidence>
<dbReference type="EMBL" id="MU001917">
    <property type="protein sequence ID" value="KAF2793716.1"/>
    <property type="molecule type" value="Genomic_DNA"/>
</dbReference>
<dbReference type="Gene3D" id="1.20.120.1750">
    <property type="match status" value="1"/>
</dbReference>
<keyword evidence="4" id="KW-0479">Metal-binding</keyword>
<evidence type="ECO:0000256" key="5">
    <source>
        <dbReference type="ARBA" id="ARBA00022737"/>
    </source>
</evidence>
<feature type="domain" description="RING-type" evidence="10">
    <location>
        <begin position="79"/>
        <end position="327"/>
    </location>
</feature>
<evidence type="ECO:0000313" key="11">
    <source>
        <dbReference type="EMBL" id="KAF2793716.1"/>
    </source>
</evidence>
<keyword evidence="3" id="KW-0808">Transferase</keyword>
<evidence type="ECO:0000256" key="4">
    <source>
        <dbReference type="ARBA" id="ARBA00022723"/>
    </source>
</evidence>
<keyword evidence="5" id="KW-0677">Repeat</keyword>
<evidence type="ECO:0000256" key="2">
    <source>
        <dbReference type="ARBA" id="ARBA00012251"/>
    </source>
</evidence>
<keyword evidence="7" id="KW-0833">Ubl conjugation pathway</keyword>
<accession>A0A6A6XBB2</accession>
<dbReference type="PANTHER" id="PTHR11685">
    <property type="entry name" value="RBR FAMILY RING FINGER AND IBR DOMAIN-CONTAINING"/>
    <property type="match status" value="1"/>
</dbReference>
<evidence type="ECO:0000256" key="8">
    <source>
        <dbReference type="ARBA" id="ARBA00022833"/>
    </source>
</evidence>
<protein>
    <recommendedName>
        <fullName evidence="2">RBR-type E3 ubiquitin transferase</fullName>
        <ecNumber evidence="2">2.3.2.31</ecNumber>
    </recommendedName>
</protein>
<feature type="compositionally biased region" description="Pro residues" evidence="9">
    <location>
        <begin position="70"/>
        <end position="79"/>
    </location>
</feature>
<dbReference type="InterPro" id="IPR031127">
    <property type="entry name" value="E3_UB_ligase_RBR"/>
</dbReference>
<organism evidence="11 12">
    <name type="scientific">Melanomma pulvis-pyrius CBS 109.77</name>
    <dbReference type="NCBI Taxonomy" id="1314802"/>
    <lineage>
        <taxon>Eukaryota</taxon>
        <taxon>Fungi</taxon>
        <taxon>Dikarya</taxon>
        <taxon>Ascomycota</taxon>
        <taxon>Pezizomycotina</taxon>
        <taxon>Dothideomycetes</taxon>
        <taxon>Pleosporomycetidae</taxon>
        <taxon>Pleosporales</taxon>
        <taxon>Melanommataceae</taxon>
        <taxon>Melanomma</taxon>
    </lineage>
</organism>
<proteinExistence type="predicted"/>
<dbReference type="GO" id="GO:0008270">
    <property type="term" value="F:zinc ion binding"/>
    <property type="evidence" value="ECO:0007669"/>
    <property type="project" value="UniProtKB-KW"/>
</dbReference>
<dbReference type="SUPFAM" id="SSF57850">
    <property type="entry name" value="RING/U-box"/>
    <property type="match status" value="2"/>
</dbReference>
<evidence type="ECO:0000256" key="9">
    <source>
        <dbReference type="SAM" id="MobiDB-lite"/>
    </source>
</evidence>
<dbReference type="AlphaFoldDB" id="A0A6A6XBB2"/>
<evidence type="ECO:0000256" key="7">
    <source>
        <dbReference type="ARBA" id="ARBA00022786"/>
    </source>
</evidence>
<dbReference type="GO" id="GO:0061630">
    <property type="term" value="F:ubiquitin protein ligase activity"/>
    <property type="evidence" value="ECO:0007669"/>
    <property type="project" value="UniProtKB-EC"/>
</dbReference>
<name>A0A6A6XBB2_9PLEO</name>
<keyword evidence="6" id="KW-0863">Zinc-finger</keyword>
<dbReference type="Proteomes" id="UP000799757">
    <property type="component" value="Unassembled WGS sequence"/>
</dbReference>
<evidence type="ECO:0000259" key="10">
    <source>
        <dbReference type="PROSITE" id="PS51873"/>
    </source>
</evidence>
<dbReference type="EC" id="2.3.2.31" evidence="2"/>
<dbReference type="OrthoDB" id="1431934at2759"/>
<gene>
    <name evidence="11" type="ORF">K505DRAFT_305345</name>
</gene>
<feature type="compositionally biased region" description="Low complexity" evidence="9">
    <location>
        <begin position="26"/>
        <end position="39"/>
    </location>
</feature>
<dbReference type="InterPro" id="IPR002867">
    <property type="entry name" value="IBR_dom"/>
</dbReference>
<dbReference type="Pfam" id="PF01485">
    <property type="entry name" value="IBR"/>
    <property type="match status" value="1"/>
</dbReference>
<comment type="catalytic activity">
    <reaction evidence="1">
        <text>[E2 ubiquitin-conjugating enzyme]-S-ubiquitinyl-L-cysteine + [acceptor protein]-L-lysine = [E2 ubiquitin-conjugating enzyme]-L-cysteine + [acceptor protein]-N(6)-ubiquitinyl-L-lysine.</text>
        <dbReference type="EC" id="2.3.2.31"/>
    </reaction>
</comment>
<evidence type="ECO:0000256" key="1">
    <source>
        <dbReference type="ARBA" id="ARBA00001798"/>
    </source>
</evidence>
<reference evidence="11" key="1">
    <citation type="journal article" date="2020" name="Stud. Mycol.">
        <title>101 Dothideomycetes genomes: a test case for predicting lifestyles and emergence of pathogens.</title>
        <authorList>
            <person name="Haridas S."/>
            <person name="Albert R."/>
            <person name="Binder M."/>
            <person name="Bloem J."/>
            <person name="Labutti K."/>
            <person name="Salamov A."/>
            <person name="Andreopoulos B."/>
            <person name="Baker S."/>
            <person name="Barry K."/>
            <person name="Bills G."/>
            <person name="Bluhm B."/>
            <person name="Cannon C."/>
            <person name="Castanera R."/>
            <person name="Culley D."/>
            <person name="Daum C."/>
            <person name="Ezra D."/>
            <person name="Gonzalez J."/>
            <person name="Henrissat B."/>
            <person name="Kuo A."/>
            <person name="Liang C."/>
            <person name="Lipzen A."/>
            <person name="Lutzoni F."/>
            <person name="Magnuson J."/>
            <person name="Mondo S."/>
            <person name="Nolan M."/>
            <person name="Ohm R."/>
            <person name="Pangilinan J."/>
            <person name="Park H.-J."/>
            <person name="Ramirez L."/>
            <person name="Alfaro M."/>
            <person name="Sun H."/>
            <person name="Tritt A."/>
            <person name="Yoshinaga Y."/>
            <person name="Zwiers L.-H."/>
            <person name="Turgeon B."/>
            <person name="Goodwin S."/>
            <person name="Spatafora J."/>
            <person name="Crous P."/>
            <person name="Grigoriev I."/>
        </authorList>
    </citation>
    <scope>NUCLEOTIDE SEQUENCE</scope>
    <source>
        <strain evidence="11">CBS 109.77</strain>
    </source>
</reference>
<keyword evidence="8" id="KW-0862">Zinc</keyword>
<evidence type="ECO:0000256" key="6">
    <source>
        <dbReference type="ARBA" id="ARBA00022771"/>
    </source>
</evidence>
<sequence>MSPIKKTRGSARSPILAPQNTRVLRSHSGPSPSPISTISPPNPPITTPKRRRRRARADNWAPRKTTKKPNPQPRPPPPTHYTCRICLEEQPVTSFTEWIVPSRRLRGLELQIPRPCIPHLCRSPRRKNDPVCKTCIGAAMASKMEMLGARTVSTGCLEPGCDTHWEWHFVMKYLPHAAVGDYSHGMLNVWKETVQILTCPSEACAAIGLLDPMAPGFPQVECADCKARICAACKIPWHVGVSCADYNATLINEKITTPEKETLHLMQATDGKRCPNCYLVIEKDGGCNSMYCPGCRTYFNWGMAASAIPGTKPALSQQELYVHTPVACEVDAIRNGVGPFGIGDAVNAVDITMTWTEVWPQRAQPLPDPDDDL</sequence>
<keyword evidence="12" id="KW-1185">Reference proteome</keyword>
<feature type="region of interest" description="Disordered" evidence="9">
    <location>
        <begin position="1"/>
        <end position="82"/>
    </location>
</feature>